<feature type="compositionally biased region" description="Basic and acidic residues" evidence="1">
    <location>
        <begin position="133"/>
        <end position="163"/>
    </location>
</feature>
<keyword evidence="3" id="KW-1185">Reference proteome</keyword>
<feature type="compositionally biased region" description="Acidic residues" evidence="1">
    <location>
        <begin position="119"/>
        <end position="132"/>
    </location>
</feature>
<feature type="compositionally biased region" description="Polar residues" evidence="1">
    <location>
        <begin position="44"/>
        <end position="62"/>
    </location>
</feature>
<evidence type="ECO:0000313" key="2">
    <source>
        <dbReference type="EMBL" id="KAK2582805.1"/>
    </source>
</evidence>
<dbReference type="AlphaFoldDB" id="A0AAD9RNL7"/>
<feature type="region of interest" description="Disordered" evidence="1">
    <location>
        <begin position="1"/>
        <end position="25"/>
    </location>
</feature>
<sequence>MAANAKRKHDAPHMKGATSKITKRTTLTTETLENSYKKMIKEFGSQTTKNKNLRCNPTPNLTKSRERVFEYKDAQQPSTSQSETDAEGWETPKKIGKPDRLIGTAATLFAKTNSFERLEDLEDTDTMELDENSENKLENYSDKNNNRNSCKDNGVKSTNKDNIPKSTRPPPIHITNVDIRETINLLTSNNINKGEFRLKQLNGPDSTLTVYAGNISSYEKIIEILLLNKKLYYTYTVRSKKPKSLVLKGVNGGYTAEMVREEIESLNLENLKIEKVSEVTFNKNSPRKATHFLVQISQDSTVTELMKTKVFFYQVVKWEYLRKGKIFQCKRCQRLGHASSNCMLPYRCVKCGGDHGPNACKITTTQQKENLKCANCGQNGHPASYKGCIYYKHALSMINSNKNIKKQENHATIQRISRAVNANISYAAITSQQTNPSTHAQHKTEQTTWKTPYIGTQAYPIEPHINNNIPSWVNDLKNEFKTISNRLISLETLIANNSSRIDQLFEAIGEQIVYE</sequence>
<evidence type="ECO:0008006" key="4">
    <source>
        <dbReference type="Google" id="ProtNLM"/>
    </source>
</evidence>
<feature type="compositionally biased region" description="Basic and acidic residues" evidence="1">
    <location>
        <begin position="63"/>
        <end position="73"/>
    </location>
</feature>
<dbReference type="EMBL" id="JAIFRP010000030">
    <property type="protein sequence ID" value="KAK2582805.1"/>
    <property type="molecule type" value="Genomic_DNA"/>
</dbReference>
<gene>
    <name evidence="2" type="ORF">KPH14_008894</name>
</gene>
<organism evidence="2 3">
    <name type="scientific">Odynerus spinipes</name>
    <dbReference type="NCBI Taxonomy" id="1348599"/>
    <lineage>
        <taxon>Eukaryota</taxon>
        <taxon>Metazoa</taxon>
        <taxon>Ecdysozoa</taxon>
        <taxon>Arthropoda</taxon>
        <taxon>Hexapoda</taxon>
        <taxon>Insecta</taxon>
        <taxon>Pterygota</taxon>
        <taxon>Neoptera</taxon>
        <taxon>Endopterygota</taxon>
        <taxon>Hymenoptera</taxon>
        <taxon>Apocrita</taxon>
        <taxon>Aculeata</taxon>
        <taxon>Vespoidea</taxon>
        <taxon>Vespidae</taxon>
        <taxon>Eumeninae</taxon>
        <taxon>Odynerus</taxon>
    </lineage>
</organism>
<accession>A0AAD9RNL7</accession>
<feature type="region of interest" description="Disordered" evidence="1">
    <location>
        <begin position="119"/>
        <end position="173"/>
    </location>
</feature>
<dbReference type="Proteomes" id="UP001258017">
    <property type="component" value="Unassembled WGS sequence"/>
</dbReference>
<name>A0AAD9RNL7_9HYME</name>
<reference evidence="2" key="1">
    <citation type="submission" date="2021-08" db="EMBL/GenBank/DDBJ databases">
        <authorList>
            <person name="Misof B."/>
            <person name="Oliver O."/>
            <person name="Podsiadlowski L."/>
            <person name="Donath A."/>
            <person name="Peters R."/>
            <person name="Mayer C."/>
            <person name="Rust J."/>
            <person name="Gunkel S."/>
            <person name="Lesny P."/>
            <person name="Martin S."/>
            <person name="Oeyen J.P."/>
            <person name="Petersen M."/>
            <person name="Panagiotis P."/>
            <person name="Wilbrandt J."/>
            <person name="Tanja T."/>
        </authorList>
    </citation>
    <scope>NUCLEOTIDE SEQUENCE</scope>
    <source>
        <strain evidence="2">GBR_01_08_01A</strain>
        <tissue evidence="2">Thorax + abdomen</tissue>
    </source>
</reference>
<feature type="region of interest" description="Disordered" evidence="1">
    <location>
        <begin position="43"/>
        <end position="97"/>
    </location>
</feature>
<evidence type="ECO:0000256" key="1">
    <source>
        <dbReference type="SAM" id="MobiDB-lite"/>
    </source>
</evidence>
<comment type="caution">
    <text evidence="2">The sequence shown here is derived from an EMBL/GenBank/DDBJ whole genome shotgun (WGS) entry which is preliminary data.</text>
</comment>
<feature type="compositionally biased region" description="Basic residues" evidence="1">
    <location>
        <begin position="1"/>
        <end position="10"/>
    </location>
</feature>
<protein>
    <recommendedName>
        <fullName evidence="4">Nucleic-acid-binding protein from transposon X-element</fullName>
    </recommendedName>
</protein>
<evidence type="ECO:0000313" key="3">
    <source>
        <dbReference type="Proteomes" id="UP001258017"/>
    </source>
</evidence>
<reference evidence="2" key="2">
    <citation type="journal article" date="2023" name="Commun. Biol.">
        <title>Intrasexual cuticular hydrocarbon dimorphism in a wasp sheds light on hydrocarbon biosynthesis genes in Hymenoptera.</title>
        <authorList>
            <person name="Moris V.C."/>
            <person name="Podsiadlowski L."/>
            <person name="Martin S."/>
            <person name="Oeyen J.P."/>
            <person name="Donath A."/>
            <person name="Petersen M."/>
            <person name="Wilbrandt J."/>
            <person name="Misof B."/>
            <person name="Liedtke D."/>
            <person name="Thamm M."/>
            <person name="Scheiner R."/>
            <person name="Schmitt T."/>
            <person name="Niehuis O."/>
        </authorList>
    </citation>
    <scope>NUCLEOTIDE SEQUENCE</scope>
    <source>
        <strain evidence="2">GBR_01_08_01A</strain>
    </source>
</reference>
<proteinExistence type="predicted"/>